<reference evidence="6" key="1">
    <citation type="submission" date="2020-03" db="EMBL/GenBank/DDBJ databases">
        <title>Evolution of repeat sequences and sex chromosomes of tilapia species revealed by chromosome-level genomes.</title>
        <authorList>
            <person name="Xu L."/>
            <person name="Tao W."/>
            <person name="Wang D."/>
            <person name="Zhou Q."/>
        </authorList>
    </citation>
    <scope>NUCLEOTIDE SEQUENCE [LARGE SCALE GENOMIC DNA]</scope>
    <source>
        <strain evidence="6">Israel</strain>
    </source>
</reference>
<organism evidence="5 6">
    <name type="scientific">Oreochromis aureus</name>
    <name type="common">Israeli tilapia</name>
    <name type="synonym">Chromis aureus</name>
    <dbReference type="NCBI Taxonomy" id="47969"/>
    <lineage>
        <taxon>Eukaryota</taxon>
        <taxon>Metazoa</taxon>
        <taxon>Chordata</taxon>
        <taxon>Craniata</taxon>
        <taxon>Vertebrata</taxon>
        <taxon>Euteleostomi</taxon>
        <taxon>Actinopterygii</taxon>
        <taxon>Neopterygii</taxon>
        <taxon>Teleostei</taxon>
        <taxon>Neoteleostei</taxon>
        <taxon>Acanthomorphata</taxon>
        <taxon>Ovalentaria</taxon>
        <taxon>Cichlomorphae</taxon>
        <taxon>Cichliformes</taxon>
        <taxon>Cichlidae</taxon>
        <taxon>African cichlids</taxon>
        <taxon>Pseudocrenilabrinae</taxon>
        <taxon>Oreochromini</taxon>
        <taxon>Oreochromis</taxon>
    </lineage>
</organism>
<dbReference type="GO" id="GO:0009897">
    <property type="term" value="C:external side of plasma membrane"/>
    <property type="evidence" value="ECO:0007669"/>
    <property type="project" value="TreeGrafter"/>
</dbReference>
<dbReference type="InterPro" id="IPR050504">
    <property type="entry name" value="IgSF_BTN/MOG"/>
</dbReference>
<reference evidence="5" key="3">
    <citation type="submission" date="2025-09" db="UniProtKB">
        <authorList>
            <consortium name="Ensembl"/>
        </authorList>
    </citation>
    <scope>IDENTIFICATION</scope>
</reference>
<keyword evidence="2" id="KW-0472">Membrane</keyword>
<evidence type="ECO:0000259" key="4">
    <source>
        <dbReference type="PROSITE" id="PS50835"/>
    </source>
</evidence>
<evidence type="ECO:0000256" key="3">
    <source>
        <dbReference type="ARBA" id="ARBA00023319"/>
    </source>
</evidence>
<evidence type="ECO:0000256" key="2">
    <source>
        <dbReference type="ARBA" id="ARBA00023136"/>
    </source>
</evidence>
<dbReference type="PANTHER" id="PTHR24100">
    <property type="entry name" value="BUTYROPHILIN"/>
    <property type="match status" value="1"/>
</dbReference>
<dbReference type="GO" id="GO:0001817">
    <property type="term" value="P:regulation of cytokine production"/>
    <property type="evidence" value="ECO:0007669"/>
    <property type="project" value="TreeGrafter"/>
</dbReference>
<dbReference type="AlphaFoldDB" id="A0AAZ1X161"/>
<evidence type="ECO:0000256" key="1">
    <source>
        <dbReference type="ARBA" id="ARBA00004370"/>
    </source>
</evidence>
<dbReference type="Ensembl" id="ENSOABT00000064295.1">
    <property type="protein sequence ID" value="ENSOABP00000061453.1"/>
    <property type="gene ID" value="ENSOABG00000030149.1"/>
</dbReference>
<evidence type="ECO:0000313" key="5">
    <source>
        <dbReference type="Ensembl" id="ENSOABP00000061453.1"/>
    </source>
</evidence>
<keyword evidence="6" id="KW-1185">Reference proteome</keyword>
<protein>
    <recommendedName>
        <fullName evidence="4">Ig-like domain-containing protein</fullName>
    </recommendedName>
</protein>
<sequence>MSVQFIFFYDLLSSDYQKVEVDSGVESVQLPCKAIVRFLKDTKVEDDRTVHVYENGCDQHEQQHRFYRGRTEMNRNPLEFRDLSLTLKHPTDDDNSTYTYIILSNQNKLSASVCTAHVVFLFLSVPQVDVDSGEASILLPCKTTQNLPRNAKVEWWDRFNRKVHMYENGSDQLEDQGNRYRDRTQINEDLLETGDLSLTLKYPTDWDADIYTCTVCNREGKKILMKQVELKVRGQCCCWVCQLK</sequence>
<dbReference type="Gene3D" id="2.60.40.10">
    <property type="entry name" value="Immunoglobulins"/>
    <property type="match status" value="2"/>
</dbReference>
<feature type="domain" description="Ig-like" evidence="4">
    <location>
        <begin position="116"/>
        <end position="229"/>
    </location>
</feature>
<comment type="subcellular location">
    <subcellularLocation>
        <location evidence="1">Membrane</location>
    </subcellularLocation>
</comment>
<accession>A0AAZ1X161</accession>
<dbReference type="InterPro" id="IPR036179">
    <property type="entry name" value="Ig-like_dom_sf"/>
</dbReference>
<name>A0AAZ1X161_OREAU</name>
<proteinExistence type="predicted"/>
<dbReference type="SUPFAM" id="SSF48726">
    <property type="entry name" value="Immunoglobulin"/>
    <property type="match status" value="1"/>
</dbReference>
<dbReference type="InterPro" id="IPR013783">
    <property type="entry name" value="Ig-like_fold"/>
</dbReference>
<evidence type="ECO:0000313" key="6">
    <source>
        <dbReference type="Proteomes" id="UP000472276"/>
    </source>
</evidence>
<keyword evidence="3" id="KW-0393">Immunoglobulin domain</keyword>
<dbReference type="PANTHER" id="PTHR24100:SF151">
    <property type="entry name" value="ICOS LIGAND"/>
    <property type="match status" value="1"/>
</dbReference>
<dbReference type="GO" id="GO:0050852">
    <property type="term" value="P:T cell receptor signaling pathway"/>
    <property type="evidence" value="ECO:0007669"/>
    <property type="project" value="TreeGrafter"/>
</dbReference>
<dbReference type="GO" id="GO:0005102">
    <property type="term" value="F:signaling receptor binding"/>
    <property type="evidence" value="ECO:0007669"/>
    <property type="project" value="TreeGrafter"/>
</dbReference>
<reference evidence="5" key="2">
    <citation type="submission" date="2025-08" db="UniProtKB">
        <authorList>
            <consortium name="Ensembl"/>
        </authorList>
    </citation>
    <scope>IDENTIFICATION</scope>
</reference>
<dbReference type="Proteomes" id="UP000472276">
    <property type="component" value="Unassembled WGS sequence"/>
</dbReference>
<dbReference type="InterPro" id="IPR007110">
    <property type="entry name" value="Ig-like_dom"/>
</dbReference>
<dbReference type="PROSITE" id="PS50835">
    <property type="entry name" value="IG_LIKE"/>
    <property type="match status" value="1"/>
</dbReference>